<sequence>MTTHAPPTAPSITESAVIPAPLASVWHLIKLPLFPTFWSSLSSASPLPASSGTSPEVDVIRWVFKDGTTQDVKQEEHSALEHYITYSVISSEPALSYSGVVSTVRCWGVTSGEQQGSTFVTWTGSFSGDADAGNDVEEWEMMLGVQRDITGAVVDEVTKADYVRVRTGVIEDARFKRKEALADLAKKAVADAKK</sequence>
<evidence type="ECO:0000313" key="1">
    <source>
        <dbReference type="EMBL" id="MDI1490397.1"/>
    </source>
</evidence>
<organism evidence="1 2">
    <name type="scientific">Ramalina farinacea</name>
    <dbReference type="NCBI Taxonomy" id="258253"/>
    <lineage>
        <taxon>Eukaryota</taxon>
        <taxon>Fungi</taxon>
        <taxon>Dikarya</taxon>
        <taxon>Ascomycota</taxon>
        <taxon>Pezizomycotina</taxon>
        <taxon>Lecanoromycetes</taxon>
        <taxon>OSLEUM clade</taxon>
        <taxon>Lecanoromycetidae</taxon>
        <taxon>Lecanorales</taxon>
        <taxon>Lecanorineae</taxon>
        <taxon>Ramalinaceae</taxon>
        <taxon>Ramalina</taxon>
    </lineage>
</organism>
<reference evidence="1" key="1">
    <citation type="journal article" date="2023" name="Genome Biol. Evol.">
        <title>First Whole Genome Sequence and Flow Cytometry Genome Size Data for the Lichen-Forming Fungus Ramalina farinacea (Ascomycota).</title>
        <authorList>
            <person name="Llewellyn T."/>
            <person name="Mian S."/>
            <person name="Hill R."/>
            <person name="Leitch I.J."/>
            <person name="Gaya E."/>
        </authorList>
    </citation>
    <scope>NUCLEOTIDE SEQUENCE</scope>
    <source>
        <strain evidence="1">LIQ254RAFAR</strain>
    </source>
</reference>
<protein>
    <recommendedName>
        <fullName evidence="3">Bet v1-like protein</fullName>
    </recommendedName>
</protein>
<gene>
    <name evidence="1" type="ORF">OHK93_001599</name>
</gene>
<comment type="caution">
    <text evidence="1">The sequence shown here is derived from an EMBL/GenBank/DDBJ whole genome shotgun (WGS) entry which is preliminary data.</text>
</comment>
<name>A0AA43TZM9_9LECA</name>
<dbReference type="InterPro" id="IPR019587">
    <property type="entry name" value="Polyketide_cyclase/dehydratase"/>
</dbReference>
<dbReference type="PANTHER" id="PTHR39332">
    <property type="entry name" value="BLL4707 PROTEIN"/>
    <property type="match status" value="1"/>
</dbReference>
<dbReference type="PANTHER" id="PTHR39332:SF7">
    <property type="entry name" value="SRPBCC FAMILY PROTEIN"/>
    <property type="match status" value="1"/>
</dbReference>
<dbReference type="Proteomes" id="UP001161017">
    <property type="component" value="Unassembled WGS sequence"/>
</dbReference>
<proteinExistence type="predicted"/>
<dbReference type="SUPFAM" id="SSF55961">
    <property type="entry name" value="Bet v1-like"/>
    <property type="match status" value="1"/>
</dbReference>
<dbReference type="InterPro" id="IPR023393">
    <property type="entry name" value="START-like_dom_sf"/>
</dbReference>
<evidence type="ECO:0008006" key="3">
    <source>
        <dbReference type="Google" id="ProtNLM"/>
    </source>
</evidence>
<accession>A0AA43TZM9</accession>
<keyword evidence="2" id="KW-1185">Reference proteome</keyword>
<dbReference type="EMBL" id="JAPUFD010000011">
    <property type="protein sequence ID" value="MDI1490397.1"/>
    <property type="molecule type" value="Genomic_DNA"/>
</dbReference>
<dbReference type="AlphaFoldDB" id="A0AA43TZM9"/>
<evidence type="ECO:0000313" key="2">
    <source>
        <dbReference type="Proteomes" id="UP001161017"/>
    </source>
</evidence>
<dbReference type="Gene3D" id="3.30.530.20">
    <property type="match status" value="1"/>
</dbReference>
<dbReference type="Pfam" id="PF10604">
    <property type="entry name" value="Polyketide_cyc2"/>
    <property type="match status" value="1"/>
</dbReference>